<name>A0A016SNF7_9BILA</name>
<reference evidence="2" key="1">
    <citation type="journal article" date="2015" name="Nat. Genet.">
        <title>The genome and transcriptome of the zoonotic hookworm Ancylostoma ceylanicum identify infection-specific gene families.</title>
        <authorList>
            <person name="Schwarz E.M."/>
            <person name="Hu Y."/>
            <person name="Antoshechkin I."/>
            <person name="Miller M.M."/>
            <person name="Sternberg P.W."/>
            <person name="Aroian R.V."/>
        </authorList>
    </citation>
    <scope>NUCLEOTIDE SEQUENCE</scope>
    <source>
        <strain evidence="2">HY135</strain>
    </source>
</reference>
<dbReference type="Proteomes" id="UP000024635">
    <property type="component" value="Unassembled WGS sequence"/>
</dbReference>
<dbReference type="AlphaFoldDB" id="A0A016SNF7"/>
<evidence type="ECO:0000313" key="2">
    <source>
        <dbReference type="Proteomes" id="UP000024635"/>
    </source>
</evidence>
<organism evidence="1 2">
    <name type="scientific">Ancylostoma ceylanicum</name>
    <dbReference type="NCBI Taxonomy" id="53326"/>
    <lineage>
        <taxon>Eukaryota</taxon>
        <taxon>Metazoa</taxon>
        <taxon>Ecdysozoa</taxon>
        <taxon>Nematoda</taxon>
        <taxon>Chromadorea</taxon>
        <taxon>Rhabditida</taxon>
        <taxon>Rhabditina</taxon>
        <taxon>Rhabditomorpha</taxon>
        <taxon>Strongyloidea</taxon>
        <taxon>Ancylostomatidae</taxon>
        <taxon>Ancylostomatinae</taxon>
        <taxon>Ancylostoma</taxon>
    </lineage>
</organism>
<gene>
    <name evidence="1" type="primary">Acey_s0197.g1552</name>
    <name evidence="1" type="ORF">Y032_0197g1552</name>
</gene>
<evidence type="ECO:0000313" key="1">
    <source>
        <dbReference type="EMBL" id="EYB92125.1"/>
    </source>
</evidence>
<accession>A0A016SNF7</accession>
<comment type="caution">
    <text evidence="1">The sequence shown here is derived from an EMBL/GenBank/DDBJ whole genome shotgun (WGS) entry which is preliminary data.</text>
</comment>
<keyword evidence="2" id="KW-1185">Reference proteome</keyword>
<protein>
    <submittedName>
        <fullName evidence="1">Uncharacterized protein</fullName>
    </submittedName>
</protein>
<dbReference type="EMBL" id="JARK01001533">
    <property type="protein sequence ID" value="EYB92125.1"/>
    <property type="molecule type" value="Genomic_DNA"/>
</dbReference>
<proteinExistence type="predicted"/>
<sequence length="73" mass="8359">MRLRTSALHVRKFIIPRIHILLRVWQDPLSRSPGKPNNSRALKAARMEIFVLENSLNFGVFSGDELIRSGETT</sequence>